<dbReference type="PROSITE" id="PS50104">
    <property type="entry name" value="TIR"/>
    <property type="match status" value="1"/>
</dbReference>
<gene>
    <name evidence="2" type="ORF">J2I46_30285</name>
</gene>
<feature type="domain" description="TIR" evidence="1">
    <location>
        <begin position="131"/>
        <end position="271"/>
    </location>
</feature>
<dbReference type="Proteomes" id="UP000664628">
    <property type="component" value="Unassembled WGS sequence"/>
</dbReference>
<name>A0ABS3JSB5_9BACT</name>
<protein>
    <submittedName>
        <fullName evidence="2">Toll/interleukin-1 receptor domain-containing protein</fullName>
    </submittedName>
</protein>
<sequence>MKYKYQLITLGSDTPFIENILSLFNSRVSELNISLDSFKIINRDNFEREYLGNQPAFTFYFGDKNGNFKDVEIAKKLLEDGSMILPIFFTEDAFSDEIPKVLENQNGIQYKQIENDRIVNIALESFELLRNTRKIFISYRRDESSSVAIQLFEALESHNFDVFLDTHSVGKGEPFQEELWHRMADSDVIVLLSTPEFLSSKWCEEEFAEAGAKQIGIIQLVWPNHNIEKDDTSHISYPTKLKKENFVNDLFDDKDASKLKSDFLENIIKDVESIRARNLAARQDSLITNFRSIASKLGKNIVVQPERFLTEDLPGDLRRIFIPTIGVPQSNSCQTAEIRNEMRSGKVSIRLIYDDLRIRKKWIDHLDWLNTNLNIDIKTLKKQEFESWLRNN</sequence>
<dbReference type="Gene3D" id="3.40.50.10140">
    <property type="entry name" value="Toll/interleukin-1 receptor homology (TIR) domain"/>
    <property type="match status" value="1"/>
</dbReference>
<comment type="caution">
    <text evidence="2">The sequence shown here is derived from an EMBL/GenBank/DDBJ whole genome shotgun (WGS) entry which is preliminary data.</text>
</comment>
<keyword evidence="2" id="KW-0675">Receptor</keyword>
<dbReference type="SUPFAM" id="SSF52200">
    <property type="entry name" value="Toll/Interleukin receptor TIR domain"/>
    <property type="match status" value="1"/>
</dbReference>
<dbReference type="RefSeq" id="WP_207332854.1">
    <property type="nucleotide sequence ID" value="NZ_JAFMYW010000015.1"/>
</dbReference>
<keyword evidence="3" id="KW-1185">Reference proteome</keyword>
<reference evidence="2 3" key="1">
    <citation type="submission" date="2021-03" db="EMBL/GenBank/DDBJ databases">
        <title>Fibrella sp. HMF5405 genome sequencing and assembly.</title>
        <authorList>
            <person name="Kang H."/>
            <person name="Kim H."/>
            <person name="Bae S."/>
            <person name="Joh K."/>
        </authorList>
    </citation>
    <scope>NUCLEOTIDE SEQUENCE [LARGE SCALE GENOMIC DNA]</scope>
    <source>
        <strain evidence="2 3">HMF5405</strain>
    </source>
</reference>
<evidence type="ECO:0000313" key="3">
    <source>
        <dbReference type="Proteomes" id="UP000664628"/>
    </source>
</evidence>
<accession>A0ABS3JSB5</accession>
<proteinExistence type="predicted"/>
<organism evidence="2 3">
    <name type="scientific">Fibrella forsythiae</name>
    <dbReference type="NCBI Taxonomy" id="2817061"/>
    <lineage>
        <taxon>Bacteria</taxon>
        <taxon>Pseudomonadati</taxon>
        <taxon>Bacteroidota</taxon>
        <taxon>Cytophagia</taxon>
        <taxon>Cytophagales</taxon>
        <taxon>Spirosomataceae</taxon>
        <taxon>Fibrella</taxon>
    </lineage>
</organism>
<dbReference type="Pfam" id="PF13676">
    <property type="entry name" value="TIR_2"/>
    <property type="match status" value="1"/>
</dbReference>
<dbReference type="EMBL" id="JAFMYW010000015">
    <property type="protein sequence ID" value="MBO0952901.1"/>
    <property type="molecule type" value="Genomic_DNA"/>
</dbReference>
<evidence type="ECO:0000259" key="1">
    <source>
        <dbReference type="PROSITE" id="PS50104"/>
    </source>
</evidence>
<dbReference type="InterPro" id="IPR035897">
    <property type="entry name" value="Toll_tir_struct_dom_sf"/>
</dbReference>
<dbReference type="InterPro" id="IPR000157">
    <property type="entry name" value="TIR_dom"/>
</dbReference>
<evidence type="ECO:0000313" key="2">
    <source>
        <dbReference type="EMBL" id="MBO0952901.1"/>
    </source>
</evidence>